<dbReference type="EMBL" id="CM029046">
    <property type="protein sequence ID" value="KAG2587158.1"/>
    <property type="molecule type" value="Genomic_DNA"/>
</dbReference>
<protein>
    <submittedName>
        <fullName evidence="1">Uncharacterized protein</fullName>
    </submittedName>
</protein>
<reference evidence="1" key="1">
    <citation type="submission" date="2020-05" db="EMBL/GenBank/DDBJ databases">
        <title>WGS assembly of Panicum virgatum.</title>
        <authorList>
            <person name="Lovell J.T."/>
            <person name="Jenkins J."/>
            <person name="Shu S."/>
            <person name="Juenger T.E."/>
            <person name="Schmutz J."/>
        </authorList>
    </citation>
    <scope>NUCLEOTIDE SEQUENCE</scope>
    <source>
        <strain evidence="1">AP13</strain>
    </source>
</reference>
<proteinExistence type="predicted"/>
<organism evidence="1 2">
    <name type="scientific">Panicum virgatum</name>
    <name type="common">Blackwell switchgrass</name>
    <dbReference type="NCBI Taxonomy" id="38727"/>
    <lineage>
        <taxon>Eukaryota</taxon>
        <taxon>Viridiplantae</taxon>
        <taxon>Streptophyta</taxon>
        <taxon>Embryophyta</taxon>
        <taxon>Tracheophyta</taxon>
        <taxon>Spermatophyta</taxon>
        <taxon>Magnoliopsida</taxon>
        <taxon>Liliopsida</taxon>
        <taxon>Poales</taxon>
        <taxon>Poaceae</taxon>
        <taxon>PACMAD clade</taxon>
        <taxon>Panicoideae</taxon>
        <taxon>Panicodae</taxon>
        <taxon>Paniceae</taxon>
        <taxon>Panicinae</taxon>
        <taxon>Panicum</taxon>
        <taxon>Panicum sect. Hiantes</taxon>
    </lineage>
</organism>
<gene>
    <name evidence="1" type="ORF">PVAP13_5NG121500</name>
</gene>
<keyword evidence="2" id="KW-1185">Reference proteome</keyword>
<dbReference type="EMBL" id="CM029046">
    <property type="protein sequence ID" value="KAG2587159.1"/>
    <property type="molecule type" value="Genomic_DNA"/>
</dbReference>
<sequence length="64" mass="7019">MSLLAVAPASTVSDLIKELFLDASLAAAVSLDSKIYPCYTKISPILSRSVYSLFNEMLVPFYED</sequence>
<accession>A0A8T0RQP3</accession>
<comment type="caution">
    <text evidence="1">The sequence shown here is derived from an EMBL/GenBank/DDBJ whole genome shotgun (WGS) entry which is preliminary data.</text>
</comment>
<dbReference type="AlphaFoldDB" id="A0A8T0RQP3"/>
<evidence type="ECO:0000313" key="1">
    <source>
        <dbReference type="EMBL" id="KAG2587158.1"/>
    </source>
</evidence>
<dbReference type="Proteomes" id="UP000823388">
    <property type="component" value="Chromosome 5N"/>
</dbReference>
<evidence type="ECO:0000313" key="2">
    <source>
        <dbReference type="Proteomes" id="UP000823388"/>
    </source>
</evidence>
<name>A0A8T0RQP3_PANVG</name>